<feature type="chain" id="PRO_5042860041" description="L-type lectin-like domain-containing protein" evidence="7">
    <location>
        <begin position="22"/>
        <end position="441"/>
    </location>
</feature>
<dbReference type="GO" id="GO:0005789">
    <property type="term" value="C:endoplasmic reticulum membrane"/>
    <property type="evidence" value="ECO:0007669"/>
    <property type="project" value="TreeGrafter"/>
</dbReference>
<dbReference type="PROSITE" id="PS51328">
    <property type="entry name" value="L_LECTIN_LIKE"/>
    <property type="match status" value="1"/>
</dbReference>
<evidence type="ECO:0000256" key="2">
    <source>
        <dbReference type="ARBA" id="ARBA00022692"/>
    </source>
</evidence>
<dbReference type="Proteomes" id="UP001306508">
    <property type="component" value="Unassembled WGS sequence"/>
</dbReference>
<reference evidence="10" key="1">
    <citation type="submission" date="2023-07" db="EMBL/GenBank/DDBJ databases">
        <title>A draft genome of Kazachstania heterogenica Y-27499.</title>
        <authorList>
            <person name="Donic C."/>
            <person name="Kralova J.S."/>
            <person name="Fidel L."/>
            <person name="Ben-Dor S."/>
            <person name="Jung S."/>
        </authorList>
    </citation>
    <scope>NUCLEOTIDE SEQUENCE [LARGE SCALE GENOMIC DNA]</scope>
    <source>
        <strain evidence="10">Y27499</strain>
    </source>
</reference>
<dbReference type="InterPro" id="IPR051136">
    <property type="entry name" value="Intracellular_Lectin-GPT"/>
</dbReference>
<dbReference type="PANTHER" id="PTHR12223">
    <property type="entry name" value="VESICULAR MANNOSE-BINDING LECTIN"/>
    <property type="match status" value="1"/>
</dbReference>
<proteinExistence type="predicted"/>
<dbReference type="AlphaFoldDB" id="A0AAN8A779"/>
<evidence type="ECO:0000256" key="3">
    <source>
        <dbReference type="ARBA" id="ARBA00022729"/>
    </source>
</evidence>
<dbReference type="PANTHER" id="PTHR12223:SF28">
    <property type="entry name" value="LECTIN, MANNOSE BINDING 1 LIKE"/>
    <property type="match status" value="1"/>
</dbReference>
<comment type="caution">
    <text evidence="9">The sequence shown here is derived from an EMBL/GenBank/DDBJ whole genome shotgun (WGS) entry which is preliminary data.</text>
</comment>
<keyword evidence="3 7" id="KW-0732">Signal</keyword>
<gene>
    <name evidence="9" type="ORF">RI543_005072</name>
</gene>
<comment type="subcellular location">
    <subcellularLocation>
        <location evidence="1">Membrane</location>
        <topology evidence="1">Single-pass type I membrane protein</topology>
    </subcellularLocation>
</comment>
<organism evidence="9 10">
    <name type="scientific">Arxiozyma heterogenica</name>
    <dbReference type="NCBI Taxonomy" id="278026"/>
    <lineage>
        <taxon>Eukaryota</taxon>
        <taxon>Fungi</taxon>
        <taxon>Dikarya</taxon>
        <taxon>Ascomycota</taxon>
        <taxon>Saccharomycotina</taxon>
        <taxon>Saccharomycetes</taxon>
        <taxon>Saccharomycetales</taxon>
        <taxon>Saccharomycetaceae</taxon>
        <taxon>Arxiozyma</taxon>
    </lineage>
</organism>
<name>A0AAN8A779_9SACH</name>
<accession>A0AAN8A779</accession>
<dbReference type="GO" id="GO:0030134">
    <property type="term" value="C:COPII-coated ER to Golgi transport vesicle"/>
    <property type="evidence" value="ECO:0007669"/>
    <property type="project" value="TreeGrafter"/>
</dbReference>
<dbReference type="Pfam" id="PF03388">
    <property type="entry name" value="Lectin_leg-like"/>
    <property type="match status" value="1"/>
</dbReference>
<dbReference type="GO" id="GO:0000139">
    <property type="term" value="C:Golgi membrane"/>
    <property type="evidence" value="ECO:0007669"/>
    <property type="project" value="TreeGrafter"/>
</dbReference>
<sequence length="441" mass="49820">MKLSYYTGFLAFLSLGSSSYGHNVDSGNNKNEDLPVIGYSLPNLITSGNSIPSNWETKDSAKLDEGRFILTPSKSSKGSLWLRPILKDLESFTVEWTFRSLNYQGKHSGGLSFWFLGDVDKIGNDQKLFNGPSKFNGLQLLVDSNSQVSQSIHAQLNDGSKNLLDSNEKIYDKSFASCLMGYQDSTVPLTLRLSYDSESNNMLKLQVDNKVCFQTRKIKLSNILQKGLKIGVSADNSDSLETFEILQMKFYNKLIEDALIPNVNAMNQPKLLTKIIDEKTGTEKIVDKEVLDSQNKHMSSFELYKKMDRLEGKIMANDINIIEEKINNILSIQQTLIKELSILTKSIQNNNNNNMNKGGSNDNDQFKDFLSMNEKLEKMLNEQAKIREATKLAQANREAGPQIDEIVSKLAVWLIPLIVIMCVMAYYTFKIRQEIVKTKLL</sequence>
<dbReference type="InterPro" id="IPR005052">
    <property type="entry name" value="Lectin_leg"/>
</dbReference>
<keyword evidence="5 6" id="KW-0472">Membrane</keyword>
<evidence type="ECO:0000259" key="8">
    <source>
        <dbReference type="PROSITE" id="PS51328"/>
    </source>
</evidence>
<evidence type="ECO:0000256" key="5">
    <source>
        <dbReference type="ARBA" id="ARBA00023136"/>
    </source>
</evidence>
<feature type="domain" description="L-type lectin-like" evidence="8">
    <location>
        <begin position="31"/>
        <end position="253"/>
    </location>
</feature>
<protein>
    <recommendedName>
        <fullName evidence="8">L-type lectin-like domain-containing protein</fullName>
    </recommendedName>
</protein>
<keyword evidence="4 6" id="KW-1133">Transmembrane helix</keyword>
<dbReference type="EMBL" id="JAWIZZ010000071">
    <property type="protein sequence ID" value="KAK5773760.1"/>
    <property type="molecule type" value="Genomic_DNA"/>
</dbReference>
<evidence type="ECO:0000313" key="10">
    <source>
        <dbReference type="Proteomes" id="UP001306508"/>
    </source>
</evidence>
<dbReference type="GO" id="GO:0005793">
    <property type="term" value="C:endoplasmic reticulum-Golgi intermediate compartment"/>
    <property type="evidence" value="ECO:0007669"/>
    <property type="project" value="TreeGrafter"/>
</dbReference>
<dbReference type="CDD" id="cd06903">
    <property type="entry name" value="lectin_EMP46_EMP47"/>
    <property type="match status" value="1"/>
</dbReference>
<evidence type="ECO:0000256" key="1">
    <source>
        <dbReference type="ARBA" id="ARBA00004479"/>
    </source>
</evidence>
<evidence type="ECO:0000256" key="4">
    <source>
        <dbReference type="ARBA" id="ARBA00022989"/>
    </source>
</evidence>
<dbReference type="GO" id="GO:0005537">
    <property type="term" value="F:D-mannose binding"/>
    <property type="evidence" value="ECO:0007669"/>
    <property type="project" value="TreeGrafter"/>
</dbReference>
<evidence type="ECO:0000256" key="6">
    <source>
        <dbReference type="SAM" id="Phobius"/>
    </source>
</evidence>
<dbReference type="InterPro" id="IPR013320">
    <property type="entry name" value="ConA-like_dom_sf"/>
</dbReference>
<evidence type="ECO:0000313" key="9">
    <source>
        <dbReference type="EMBL" id="KAK5773760.1"/>
    </source>
</evidence>
<dbReference type="Gene3D" id="2.60.120.200">
    <property type="match status" value="1"/>
</dbReference>
<dbReference type="SUPFAM" id="SSF49899">
    <property type="entry name" value="Concanavalin A-like lectins/glucanases"/>
    <property type="match status" value="1"/>
</dbReference>
<dbReference type="GO" id="GO:0006888">
    <property type="term" value="P:endoplasmic reticulum to Golgi vesicle-mediated transport"/>
    <property type="evidence" value="ECO:0007669"/>
    <property type="project" value="TreeGrafter"/>
</dbReference>
<keyword evidence="10" id="KW-1185">Reference proteome</keyword>
<feature type="transmembrane region" description="Helical" evidence="6">
    <location>
        <begin position="410"/>
        <end position="429"/>
    </location>
</feature>
<keyword evidence="2 6" id="KW-0812">Transmembrane</keyword>
<feature type="signal peptide" evidence="7">
    <location>
        <begin position="1"/>
        <end position="21"/>
    </location>
</feature>
<dbReference type="InterPro" id="IPR035661">
    <property type="entry name" value="EMP46/EMP47_N"/>
</dbReference>
<evidence type="ECO:0000256" key="7">
    <source>
        <dbReference type="SAM" id="SignalP"/>
    </source>
</evidence>